<dbReference type="Pfam" id="PF04784">
    <property type="entry name" value="DUF547"/>
    <property type="match status" value="1"/>
</dbReference>
<dbReference type="AlphaFoldDB" id="A0A9X1I795"/>
<reference evidence="3" key="1">
    <citation type="submission" date="2021-10" db="EMBL/GenBank/DDBJ databases">
        <title>Tamlana sargassums sp. nov., and Tamlana laminarinivorans sp. nov., two new bacteria isolated from the brown alga.</title>
        <authorList>
            <person name="Li J."/>
        </authorList>
    </citation>
    <scope>NUCLEOTIDE SEQUENCE</scope>
    <source>
        <strain evidence="3">62-3</strain>
    </source>
</reference>
<keyword evidence="4" id="KW-1185">Reference proteome</keyword>
<evidence type="ECO:0000313" key="3">
    <source>
        <dbReference type="EMBL" id="MCB4807654.1"/>
    </source>
</evidence>
<proteinExistence type="predicted"/>
<evidence type="ECO:0000256" key="1">
    <source>
        <dbReference type="SAM" id="MobiDB-lite"/>
    </source>
</evidence>
<protein>
    <submittedName>
        <fullName evidence="3">DUF547 domain-containing protein</fullName>
    </submittedName>
</protein>
<name>A0A9X1I795_9FLAO</name>
<dbReference type="PANTHER" id="PTHR46361:SF3">
    <property type="entry name" value="ELECTRON CARRIER_ PROTEIN DISULFIDE OXIDOREDUCTASE"/>
    <property type="match status" value="1"/>
</dbReference>
<evidence type="ECO:0000313" key="4">
    <source>
        <dbReference type="Proteomes" id="UP001139286"/>
    </source>
</evidence>
<feature type="compositionally biased region" description="Low complexity" evidence="1">
    <location>
        <begin position="62"/>
        <end position="79"/>
    </location>
</feature>
<dbReference type="RefSeq" id="WP_226695109.1">
    <property type="nucleotide sequence ID" value="NZ_JAJAPX010000002.1"/>
</dbReference>
<organism evidence="3 4">
    <name type="scientific">Neotamlana sargassicola</name>
    <dbReference type="NCBI Taxonomy" id="2883125"/>
    <lineage>
        <taxon>Bacteria</taxon>
        <taxon>Pseudomonadati</taxon>
        <taxon>Bacteroidota</taxon>
        <taxon>Flavobacteriia</taxon>
        <taxon>Flavobacteriales</taxon>
        <taxon>Flavobacteriaceae</taxon>
        <taxon>Neotamlana</taxon>
    </lineage>
</organism>
<accession>A0A9X1I795</accession>
<gene>
    <name evidence="3" type="ORF">LG651_05280</name>
</gene>
<feature type="domain" description="DUF547" evidence="2">
    <location>
        <begin position="127"/>
        <end position="232"/>
    </location>
</feature>
<sequence length="294" mass="33485">MKQFTIICIGLIFITCSGTKSTSESSKKTITTVIDKTPETVIDSTLTNKPTIIVDSVKTAENNTKQTPSTPTQSNPPSNLHSAWDTLLQKHVTLAGNVNYDGFKTDKKLLNNYIKSLQAIYATNEFSNFSKNQKLAFWINAYNAFTIDLILRNYPVKSIKDIKNPWDERLWKLGEKWYNLNDIEHNILRKMDEPRIHFAIVCASISCPKLQNQAFNASNLGSQLTSATKQFLTDISKNQISANTLKLSKIFKWFSKDFKTNDSDLIDFLNKYSQVKIAPNASKSYLDYNWNLNE</sequence>
<feature type="region of interest" description="Disordered" evidence="1">
    <location>
        <begin position="59"/>
        <end position="80"/>
    </location>
</feature>
<comment type="caution">
    <text evidence="3">The sequence shown here is derived from an EMBL/GenBank/DDBJ whole genome shotgun (WGS) entry which is preliminary data.</text>
</comment>
<dbReference type="EMBL" id="JAJAPX010000002">
    <property type="protein sequence ID" value="MCB4807654.1"/>
    <property type="molecule type" value="Genomic_DNA"/>
</dbReference>
<dbReference type="PANTHER" id="PTHR46361">
    <property type="entry name" value="ELECTRON CARRIER/ PROTEIN DISULFIDE OXIDOREDUCTASE"/>
    <property type="match status" value="1"/>
</dbReference>
<dbReference type="InterPro" id="IPR006869">
    <property type="entry name" value="DUF547"/>
</dbReference>
<evidence type="ECO:0000259" key="2">
    <source>
        <dbReference type="Pfam" id="PF04784"/>
    </source>
</evidence>
<dbReference type="Proteomes" id="UP001139286">
    <property type="component" value="Unassembled WGS sequence"/>
</dbReference>